<dbReference type="EMBL" id="BLLF01004619">
    <property type="protein sequence ID" value="GFH29964.1"/>
    <property type="molecule type" value="Genomic_DNA"/>
</dbReference>
<evidence type="ECO:0008006" key="5">
    <source>
        <dbReference type="Google" id="ProtNLM"/>
    </source>
</evidence>
<dbReference type="Proteomes" id="UP000485058">
    <property type="component" value="Unassembled WGS sequence"/>
</dbReference>
<reference evidence="3 4" key="1">
    <citation type="submission" date="2020-02" db="EMBL/GenBank/DDBJ databases">
        <title>Draft genome sequence of Haematococcus lacustris strain NIES-144.</title>
        <authorList>
            <person name="Morimoto D."/>
            <person name="Nakagawa S."/>
            <person name="Yoshida T."/>
            <person name="Sawayama S."/>
        </authorList>
    </citation>
    <scope>NUCLEOTIDE SEQUENCE [LARGE SCALE GENOMIC DNA]</scope>
    <source>
        <strain evidence="3 4">NIES-144</strain>
    </source>
</reference>
<keyword evidence="2" id="KW-1133">Transmembrane helix</keyword>
<keyword evidence="4" id="KW-1185">Reference proteome</keyword>
<protein>
    <recommendedName>
        <fullName evidence="5">Transmembrane protein</fullName>
    </recommendedName>
</protein>
<proteinExistence type="predicted"/>
<evidence type="ECO:0000313" key="3">
    <source>
        <dbReference type="EMBL" id="GFH29964.1"/>
    </source>
</evidence>
<feature type="region of interest" description="Disordered" evidence="1">
    <location>
        <begin position="65"/>
        <end position="118"/>
    </location>
</feature>
<keyword evidence="2" id="KW-0812">Transmembrane</keyword>
<gene>
    <name evidence="3" type="ORF">HaLaN_28723</name>
</gene>
<feature type="compositionally biased region" description="Polar residues" evidence="1">
    <location>
        <begin position="89"/>
        <end position="102"/>
    </location>
</feature>
<sequence>MAQPSSAVSSTSAMSTLQFGLVVGCSCGGLFLMLCITACAVRYRLKSIDEANAADIKARLAARALKPSKPAAQHPTQAQATTARPVGAPSTSSHLPRYSSNRFFLPDGLHAPGALPPR</sequence>
<feature type="transmembrane region" description="Helical" evidence="2">
    <location>
        <begin position="20"/>
        <end position="41"/>
    </location>
</feature>
<evidence type="ECO:0000256" key="1">
    <source>
        <dbReference type="SAM" id="MobiDB-lite"/>
    </source>
</evidence>
<keyword evidence="2" id="KW-0472">Membrane</keyword>
<feature type="non-terminal residue" evidence="3">
    <location>
        <position position="118"/>
    </location>
</feature>
<evidence type="ECO:0000313" key="4">
    <source>
        <dbReference type="Proteomes" id="UP000485058"/>
    </source>
</evidence>
<dbReference type="AlphaFoldDB" id="A0A6A0AD07"/>
<name>A0A6A0AD07_HAELA</name>
<accession>A0A6A0AD07</accession>
<feature type="compositionally biased region" description="Low complexity" evidence="1">
    <location>
        <begin position="65"/>
        <end position="85"/>
    </location>
</feature>
<evidence type="ECO:0000256" key="2">
    <source>
        <dbReference type="SAM" id="Phobius"/>
    </source>
</evidence>
<comment type="caution">
    <text evidence="3">The sequence shown here is derived from an EMBL/GenBank/DDBJ whole genome shotgun (WGS) entry which is preliminary data.</text>
</comment>
<organism evidence="3 4">
    <name type="scientific">Haematococcus lacustris</name>
    <name type="common">Green alga</name>
    <name type="synonym">Haematococcus pluvialis</name>
    <dbReference type="NCBI Taxonomy" id="44745"/>
    <lineage>
        <taxon>Eukaryota</taxon>
        <taxon>Viridiplantae</taxon>
        <taxon>Chlorophyta</taxon>
        <taxon>core chlorophytes</taxon>
        <taxon>Chlorophyceae</taxon>
        <taxon>CS clade</taxon>
        <taxon>Chlamydomonadales</taxon>
        <taxon>Haematococcaceae</taxon>
        <taxon>Haematococcus</taxon>
    </lineage>
</organism>